<proteinExistence type="predicted"/>
<dbReference type="SUPFAM" id="SSF53686">
    <property type="entry name" value="Tryptophan synthase beta subunit-like PLP-dependent enzymes"/>
    <property type="match status" value="1"/>
</dbReference>
<keyword evidence="3" id="KW-0808">Transferase</keyword>
<comment type="cofactor">
    <cofactor evidence="1">
        <name>pyridoxal 5'-phosphate</name>
        <dbReference type="ChEBI" id="CHEBI:597326"/>
    </cofactor>
</comment>
<dbReference type="InterPro" id="IPR036052">
    <property type="entry name" value="TrpB-like_PALP_sf"/>
</dbReference>
<dbReference type="RefSeq" id="WP_189459517.1">
    <property type="nucleotide sequence ID" value="NZ_BMYO01000003.1"/>
</dbReference>
<gene>
    <name evidence="6" type="primary">cysK</name>
    <name evidence="6" type="ORF">GCM10007350_14570</name>
</gene>
<dbReference type="InterPro" id="IPR001926">
    <property type="entry name" value="TrpB-like_PALP"/>
</dbReference>
<dbReference type="Pfam" id="PF00291">
    <property type="entry name" value="PALP"/>
    <property type="match status" value="1"/>
</dbReference>
<evidence type="ECO:0000256" key="4">
    <source>
        <dbReference type="ARBA" id="ARBA00022898"/>
    </source>
</evidence>
<dbReference type="PANTHER" id="PTHR10314">
    <property type="entry name" value="CYSTATHIONINE BETA-SYNTHASE"/>
    <property type="match status" value="1"/>
</dbReference>
<dbReference type="NCBIfam" id="TIGR03945">
    <property type="entry name" value="PLP_SbnA_fam"/>
    <property type="match status" value="1"/>
</dbReference>
<sequence length="321" mass="34687">MIFPSADQIILDDIFVVLPGFLKHSTAYLKMESYNPGGSIKMKTAVALLDYAEQHAGLKQSRRVIESSSGNLGVAISLICAVRGYHFTCVVDKNTLPANIKLIEAYGAEVVVINKLDANGGYLGSRLAYIQEKLAQERGLVWLNQYQSPANPAVHSARTAQSIMTQFPNLDFVFIGAGTTGTLAGCTERLHKDSPSTRIIAVDSIGSVNFGGKPSRRFIPGLGSSVTPHFLREEGIADFISVEEADTVAMCHRMAREYGLLLGGSSGTVLAALAQYENAIPPGSTVVALSPDSGDRYIDTLYSQDWVDERFPDFYTDQAVA</sequence>
<dbReference type="InterPro" id="IPR023927">
    <property type="entry name" value="SbnA"/>
</dbReference>
<accession>A0ABQ3H1C9</accession>
<reference evidence="7" key="1">
    <citation type="journal article" date="2019" name="Int. J. Syst. Evol. Microbiol.">
        <title>The Global Catalogue of Microorganisms (GCM) 10K type strain sequencing project: providing services to taxonomists for standard genome sequencing and annotation.</title>
        <authorList>
            <consortium name="The Broad Institute Genomics Platform"/>
            <consortium name="The Broad Institute Genome Sequencing Center for Infectious Disease"/>
            <person name="Wu L."/>
            <person name="Ma J."/>
        </authorList>
    </citation>
    <scope>NUCLEOTIDE SEQUENCE [LARGE SCALE GENOMIC DNA]</scope>
    <source>
        <strain evidence="7">KCTC 23701</strain>
    </source>
</reference>
<evidence type="ECO:0000256" key="2">
    <source>
        <dbReference type="ARBA" id="ARBA00011738"/>
    </source>
</evidence>
<evidence type="ECO:0000256" key="3">
    <source>
        <dbReference type="ARBA" id="ARBA00022679"/>
    </source>
</evidence>
<evidence type="ECO:0000259" key="5">
    <source>
        <dbReference type="Pfam" id="PF00291"/>
    </source>
</evidence>
<dbReference type="CDD" id="cd01561">
    <property type="entry name" value="CBS_like"/>
    <property type="match status" value="1"/>
</dbReference>
<dbReference type="InterPro" id="IPR050214">
    <property type="entry name" value="Cys_Synth/Cystath_Beta-Synth"/>
</dbReference>
<evidence type="ECO:0000313" key="6">
    <source>
        <dbReference type="EMBL" id="GHD60856.1"/>
    </source>
</evidence>
<dbReference type="Proteomes" id="UP000604737">
    <property type="component" value="Unassembled WGS sequence"/>
</dbReference>
<organism evidence="6 7">
    <name type="scientific">Jeongeupia chitinilytica</name>
    <dbReference type="NCBI Taxonomy" id="1041641"/>
    <lineage>
        <taxon>Bacteria</taxon>
        <taxon>Pseudomonadati</taxon>
        <taxon>Pseudomonadota</taxon>
        <taxon>Betaproteobacteria</taxon>
        <taxon>Neisseriales</taxon>
        <taxon>Chitinibacteraceae</taxon>
        <taxon>Jeongeupia</taxon>
    </lineage>
</organism>
<keyword evidence="4" id="KW-0663">Pyridoxal phosphate</keyword>
<dbReference type="Gene3D" id="3.40.50.1100">
    <property type="match status" value="2"/>
</dbReference>
<comment type="caution">
    <text evidence="6">The sequence shown here is derived from an EMBL/GenBank/DDBJ whole genome shotgun (WGS) entry which is preliminary data.</text>
</comment>
<dbReference type="EMBL" id="BMYO01000003">
    <property type="protein sequence ID" value="GHD60856.1"/>
    <property type="molecule type" value="Genomic_DNA"/>
</dbReference>
<keyword evidence="7" id="KW-1185">Reference proteome</keyword>
<evidence type="ECO:0000256" key="1">
    <source>
        <dbReference type="ARBA" id="ARBA00001933"/>
    </source>
</evidence>
<evidence type="ECO:0000313" key="7">
    <source>
        <dbReference type="Proteomes" id="UP000604737"/>
    </source>
</evidence>
<comment type="subunit">
    <text evidence="2">Homodimer.</text>
</comment>
<protein>
    <submittedName>
        <fullName evidence="6">2,3-diaminopropionate biosynthesis protein SbnA</fullName>
    </submittedName>
</protein>
<name>A0ABQ3H1C9_9NEIS</name>
<feature type="domain" description="Tryptophan synthase beta chain-like PALP" evidence="5">
    <location>
        <begin position="25"/>
        <end position="292"/>
    </location>
</feature>